<dbReference type="EMBL" id="CALNXJ010000018">
    <property type="protein sequence ID" value="CAH3121370.1"/>
    <property type="molecule type" value="Genomic_DNA"/>
</dbReference>
<evidence type="ECO:0000313" key="2">
    <source>
        <dbReference type="Proteomes" id="UP001159428"/>
    </source>
</evidence>
<gene>
    <name evidence="1" type="ORF">PMEA_00009186</name>
</gene>
<dbReference type="AlphaFoldDB" id="A0AAU9WQ21"/>
<comment type="caution">
    <text evidence="1">The sequence shown here is derived from an EMBL/GenBank/DDBJ whole genome shotgun (WGS) entry which is preliminary data.</text>
</comment>
<feature type="non-terminal residue" evidence="1">
    <location>
        <position position="196"/>
    </location>
</feature>
<evidence type="ECO:0000313" key="1">
    <source>
        <dbReference type="EMBL" id="CAH3121370.1"/>
    </source>
</evidence>
<reference evidence="1 2" key="1">
    <citation type="submission" date="2022-05" db="EMBL/GenBank/DDBJ databases">
        <authorList>
            <consortium name="Genoscope - CEA"/>
            <person name="William W."/>
        </authorList>
    </citation>
    <scope>NUCLEOTIDE SEQUENCE [LARGE SCALE GENOMIC DNA]</scope>
</reference>
<proteinExistence type="predicted"/>
<keyword evidence="2" id="KW-1185">Reference proteome</keyword>
<sequence length="196" mass="22044">MEFHFLYRDENLLAAICNFGDVFTVANDGDSKIASRDAKAARLGKNITSLTEEEKLDGKTEFQHATDRVTLLQEFQENFKSPDHTTETQEADLKRTVLTKVFEETVDVVQLIEIKGESQELRCEDDLASTLELVDGGISDSSARDITCNEIEQTTVLRQNWSDVLTPFEQLVSTNEEVEVSAFTVEKTSSAELEKK</sequence>
<accession>A0AAU9WQ21</accession>
<name>A0AAU9WQ21_9CNID</name>
<protein>
    <submittedName>
        <fullName evidence="1">Uncharacterized protein</fullName>
    </submittedName>
</protein>
<dbReference type="Proteomes" id="UP001159428">
    <property type="component" value="Unassembled WGS sequence"/>
</dbReference>
<organism evidence="1 2">
    <name type="scientific">Pocillopora meandrina</name>
    <dbReference type="NCBI Taxonomy" id="46732"/>
    <lineage>
        <taxon>Eukaryota</taxon>
        <taxon>Metazoa</taxon>
        <taxon>Cnidaria</taxon>
        <taxon>Anthozoa</taxon>
        <taxon>Hexacorallia</taxon>
        <taxon>Scleractinia</taxon>
        <taxon>Astrocoeniina</taxon>
        <taxon>Pocilloporidae</taxon>
        <taxon>Pocillopora</taxon>
    </lineage>
</organism>